<feature type="domain" description="Swiss Army Knife 2H phosphoesterase" evidence="2">
    <location>
        <begin position="74"/>
        <end position="221"/>
    </location>
</feature>
<name>A0A9W8LDB0_9FUNG</name>
<accession>A0A9W8LDB0</accession>
<dbReference type="AlphaFoldDB" id="A0A9W8LDB0"/>
<dbReference type="Pfam" id="PF22547">
    <property type="entry name" value="2H-SAK"/>
    <property type="match status" value="1"/>
</dbReference>
<evidence type="ECO:0000256" key="1">
    <source>
        <dbReference type="SAM" id="SignalP"/>
    </source>
</evidence>
<gene>
    <name evidence="3" type="ORF">GGI19_001331</name>
</gene>
<dbReference type="InterPro" id="IPR054498">
    <property type="entry name" value="2H-SAK"/>
</dbReference>
<reference evidence="3" key="1">
    <citation type="submission" date="2022-07" db="EMBL/GenBank/DDBJ databases">
        <title>Phylogenomic reconstructions and comparative analyses of Kickxellomycotina fungi.</title>
        <authorList>
            <person name="Reynolds N.K."/>
            <person name="Stajich J.E."/>
            <person name="Barry K."/>
            <person name="Grigoriev I.V."/>
            <person name="Crous P."/>
            <person name="Smith M.E."/>
        </authorList>
    </citation>
    <scope>NUCLEOTIDE SEQUENCE</scope>
    <source>
        <strain evidence="3">BCRC 34297</strain>
    </source>
</reference>
<organism evidence="3 4">
    <name type="scientific">Coemansia pectinata</name>
    <dbReference type="NCBI Taxonomy" id="1052879"/>
    <lineage>
        <taxon>Eukaryota</taxon>
        <taxon>Fungi</taxon>
        <taxon>Fungi incertae sedis</taxon>
        <taxon>Zoopagomycota</taxon>
        <taxon>Kickxellomycotina</taxon>
        <taxon>Kickxellomycetes</taxon>
        <taxon>Kickxellales</taxon>
        <taxon>Kickxellaceae</taxon>
        <taxon>Coemansia</taxon>
    </lineage>
</organism>
<dbReference type="EMBL" id="JANBUH010000046">
    <property type="protein sequence ID" value="KAJ2755826.1"/>
    <property type="molecule type" value="Genomic_DNA"/>
</dbReference>
<dbReference type="OrthoDB" id="5545695at2759"/>
<feature type="chain" id="PRO_5040936969" description="Swiss Army Knife 2H phosphoesterase domain-containing protein" evidence="1">
    <location>
        <begin position="21"/>
        <end position="241"/>
    </location>
</feature>
<keyword evidence="1" id="KW-0732">Signal</keyword>
<keyword evidence="4" id="KW-1185">Reference proteome</keyword>
<comment type="caution">
    <text evidence="3">The sequence shown here is derived from an EMBL/GenBank/DDBJ whole genome shotgun (WGS) entry which is preliminary data.</text>
</comment>
<feature type="signal peptide" evidence="1">
    <location>
        <begin position="1"/>
        <end position="20"/>
    </location>
</feature>
<evidence type="ECO:0000313" key="4">
    <source>
        <dbReference type="Proteomes" id="UP001140011"/>
    </source>
</evidence>
<sequence length="241" mass="26360">MTKPPSALMLVLQLTCVVLTICLTALATDRQTAMSSGGGIIYNPDAPTFALPRDALDSHDVPFSNHSDSKPFGSYLQQTLDFTRFADLFKAINATVGTLQSRGEAHITVVTPPEYDRVLKPAGVTIEEIEDIARQCGLQSARLQPVCVGRFSGSLPHPMSEADNGAFLLYSLVVADVFGDLAGIRQEVFKLYRKKGGEGALFQPEGFWPHVTLGFDRRDLFIEDGIYKGSNYCYAPIHTTK</sequence>
<evidence type="ECO:0000259" key="2">
    <source>
        <dbReference type="Pfam" id="PF22547"/>
    </source>
</evidence>
<protein>
    <recommendedName>
        <fullName evidence="2">Swiss Army Knife 2H phosphoesterase domain-containing protein</fullName>
    </recommendedName>
</protein>
<dbReference type="Proteomes" id="UP001140011">
    <property type="component" value="Unassembled WGS sequence"/>
</dbReference>
<proteinExistence type="predicted"/>
<evidence type="ECO:0000313" key="3">
    <source>
        <dbReference type="EMBL" id="KAJ2755826.1"/>
    </source>
</evidence>